<dbReference type="Proteomes" id="UP000199377">
    <property type="component" value="Unassembled WGS sequence"/>
</dbReference>
<evidence type="ECO:0000313" key="3">
    <source>
        <dbReference type="Proteomes" id="UP000199377"/>
    </source>
</evidence>
<dbReference type="STRING" id="1114924.SAMN05216258_10840"/>
<dbReference type="AlphaFoldDB" id="A0A1I3JL25"/>
<proteinExistence type="predicted"/>
<dbReference type="RefSeq" id="WP_092861625.1">
    <property type="nucleotide sequence ID" value="NZ_FOQH01000008.1"/>
</dbReference>
<dbReference type="EMBL" id="FOQH01000008">
    <property type="protein sequence ID" value="SFI60575.1"/>
    <property type="molecule type" value="Genomic_DNA"/>
</dbReference>
<protein>
    <submittedName>
        <fullName evidence="2">Uncharacterized protein</fullName>
    </submittedName>
</protein>
<sequence length="65" mass="6483">MCIGGSVPKPIAAPIVPTTTSTEASVGSAYARRMQQMRAGAAANILTSPTGIPAGRPSNRQMGGA</sequence>
<feature type="region of interest" description="Disordered" evidence="1">
    <location>
        <begin position="45"/>
        <end position="65"/>
    </location>
</feature>
<organism evidence="2 3">
    <name type="scientific">Albimonas pacifica</name>
    <dbReference type="NCBI Taxonomy" id="1114924"/>
    <lineage>
        <taxon>Bacteria</taxon>
        <taxon>Pseudomonadati</taxon>
        <taxon>Pseudomonadota</taxon>
        <taxon>Alphaproteobacteria</taxon>
        <taxon>Rhodobacterales</taxon>
        <taxon>Paracoccaceae</taxon>
        <taxon>Albimonas</taxon>
    </lineage>
</organism>
<name>A0A1I3JL25_9RHOB</name>
<evidence type="ECO:0000313" key="2">
    <source>
        <dbReference type="EMBL" id="SFI60575.1"/>
    </source>
</evidence>
<reference evidence="2 3" key="1">
    <citation type="submission" date="2016-10" db="EMBL/GenBank/DDBJ databases">
        <authorList>
            <person name="de Groot N.N."/>
        </authorList>
    </citation>
    <scope>NUCLEOTIDE SEQUENCE [LARGE SCALE GENOMIC DNA]</scope>
    <source>
        <strain evidence="2 3">CGMCC 1.11030</strain>
    </source>
</reference>
<gene>
    <name evidence="2" type="ORF">SAMN05216258_10840</name>
</gene>
<accession>A0A1I3JL25</accession>
<keyword evidence="3" id="KW-1185">Reference proteome</keyword>
<evidence type="ECO:0000256" key="1">
    <source>
        <dbReference type="SAM" id="MobiDB-lite"/>
    </source>
</evidence>